<evidence type="ECO:0000313" key="2">
    <source>
        <dbReference type="EMBL" id="RDS76354.1"/>
    </source>
</evidence>
<name>A0A395LLP0_9SPHN</name>
<gene>
    <name evidence="2" type="ORF">DL238_01165</name>
</gene>
<keyword evidence="1" id="KW-0472">Membrane</keyword>
<sequence length="98" mass="10507">MTAGMVLMATAIIAFVTIAAALLVVGVPTALVIGKHIGHPASLVPAMLAATLAFWLAFGRTGSLTEQPYVLALGLWCAFGSAMIYRHFLIRFREEIFE</sequence>
<feature type="transmembrane region" description="Helical" evidence="1">
    <location>
        <begin position="6"/>
        <end position="33"/>
    </location>
</feature>
<reference evidence="2 3" key="1">
    <citation type="submission" date="2018-07" db="EMBL/GenBank/DDBJ databases">
        <title>Erythrobacter nanhaiensis sp. nov., a novel member of the genus Erythrobacter isolated from the South China Sea.</title>
        <authorList>
            <person name="Chen X."/>
            <person name="Liu J."/>
        </authorList>
    </citation>
    <scope>NUCLEOTIDE SEQUENCE [LARGE SCALE GENOMIC DNA]</scope>
    <source>
        <strain evidence="2 3">S-5</strain>
    </source>
</reference>
<feature type="transmembrane region" description="Helical" evidence="1">
    <location>
        <begin position="70"/>
        <end position="89"/>
    </location>
</feature>
<evidence type="ECO:0000256" key="1">
    <source>
        <dbReference type="SAM" id="Phobius"/>
    </source>
</evidence>
<keyword evidence="1" id="KW-0812">Transmembrane</keyword>
<evidence type="ECO:0000313" key="3">
    <source>
        <dbReference type="Proteomes" id="UP000254101"/>
    </source>
</evidence>
<dbReference type="RefSeq" id="WP_115490588.1">
    <property type="nucleotide sequence ID" value="NZ_JACHWW010000001.1"/>
</dbReference>
<dbReference type="AlphaFoldDB" id="A0A395LLP0"/>
<protein>
    <submittedName>
        <fullName evidence="2">Uncharacterized protein</fullName>
    </submittedName>
</protein>
<dbReference type="EMBL" id="QRBB01000001">
    <property type="protein sequence ID" value="RDS76354.1"/>
    <property type="molecule type" value="Genomic_DNA"/>
</dbReference>
<keyword evidence="1" id="KW-1133">Transmembrane helix</keyword>
<comment type="caution">
    <text evidence="2">The sequence shown here is derived from an EMBL/GenBank/DDBJ whole genome shotgun (WGS) entry which is preliminary data.</text>
</comment>
<organism evidence="2 3">
    <name type="scientific">Alteriqipengyuania lutimaris</name>
    <dbReference type="NCBI Taxonomy" id="1538146"/>
    <lineage>
        <taxon>Bacteria</taxon>
        <taxon>Pseudomonadati</taxon>
        <taxon>Pseudomonadota</taxon>
        <taxon>Alphaproteobacteria</taxon>
        <taxon>Sphingomonadales</taxon>
        <taxon>Erythrobacteraceae</taxon>
        <taxon>Alteriqipengyuania</taxon>
    </lineage>
</organism>
<keyword evidence="3" id="KW-1185">Reference proteome</keyword>
<accession>A0A395LLP0</accession>
<proteinExistence type="predicted"/>
<dbReference type="Proteomes" id="UP000254101">
    <property type="component" value="Unassembled WGS sequence"/>
</dbReference>
<feature type="transmembrane region" description="Helical" evidence="1">
    <location>
        <begin position="40"/>
        <end position="58"/>
    </location>
</feature>